<dbReference type="SUPFAM" id="SSF54001">
    <property type="entry name" value="Cysteine proteinases"/>
    <property type="match status" value="1"/>
</dbReference>
<dbReference type="Gene3D" id="3.10.620.30">
    <property type="match status" value="1"/>
</dbReference>
<feature type="compositionally biased region" description="Low complexity" evidence="1">
    <location>
        <begin position="111"/>
        <end position="125"/>
    </location>
</feature>
<feature type="compositionally biased region" description="Low complexity" evidence="1">
    <location>
        <begin position="495"/>
        <end position="523"/>
    </location>
</feature>
<dbReference type="SMART" id="SM00460">
    <property type="entry name" value="TGc"/>
    <property type="match status" value="1"/>
</dbReference>
<dbReference type="InterPro" id="IPR038765">
    <property type="entry name" value="Papain-like_cys_pep_sf"/>
</dbReference>
<evidence type="ECO:0000313" key="3">
    <source>
        <dbReference type="EMBL" id="QDG49686.1"/>
    </source>
</evidence>
<sequence>MKWWFFGAQFDAAGVFGPSLPFIVRRIVGRRIISGGEIWCFEEQWAGGDHLYEWGETTHRHRRDSMLGRRIAKMTGAAAIILTATAVWAQSNEDVVLHEYFNPWDVDVSTASSAASGSPSTAKPPSGQPARAPGEPPGLSVNPGEDEVIFGADGPVDPGITSTPYGPLDPRQQSSKLDDRTDRVDQLDYYANFEPSVVPYKRVVVQNKVQYNAGDYLLALDEGRYRRVAVEGGGPRAGEETFWGSFLVRAKKGERHPLPSVAPSQRILEVQAEPDTSVRFERDRAHNFYVVPQKAGLLRLNIKLAVPKAYFNGSFGDIDWSDLSRSQSEANRTPALPSSVNTVAANVLDSLGISRQMRPKDALTGLVEYYRNFEGRKFPDKLRGKDLYASLSREQVGVCRHRSLAFLISARALGISTRYIYNEAHAFVEVYWPKTGWRRIDLGGAANELNYSSQAGGTVHDAGQDNLPQPPNYQNELDRMRERGGEVGEAEQEGAESNSSDASGADSAGEASTPGDGPTTPGGEMAEMADAAKQHAMEGAAPHLEEAESDASQASERHEEQDRRAKVIIDVEADTSEVFRGNALGLTGSLFTQQGQPLAKREVRVMLAPPGSKSEQATIELGTLRTDTGGRFQGQLSIPDSVTIGRWSVILTYAGDDEHQPARAE</sequence>
<dbReference type="EMBL" id="CP041186">
    <property type="protein sequence ID" value="QDG49686.1"/>
    <property type="molecule type" value="Genomic_DNA"/>
</dbReference>
<dbReference type="OrthoDB" id="5516740at2"/>
<reference evidence="3 4" key="1">
    <citation type="submission" date="2019-06" db="EMBL/GenBank/DDBJ databases">
        <title>Persicimonas caeni gen. nov., sp. nov., a predatory bacterium isolated from solar saltern.</title>
        <authorList>
            <person name="Wang S."/>
        </authorList>
    </citation>
    <scope>NUCLEOTIDE SEQUENCE [LARGE SCALE GENOMIC DNA]</scope>
    <source>
        <strain evidence="3 4">YN101</strain>
    </source>
</reference>
<gene>
    <name evidence="3" type="ORF">FIV42_02700</name>
</gene>
<feature type="region of interest" description="Disordered" evidence="1">
    <location>
        <begin position="111"/>
        <end position="180"/>
    </location>
</feature>
<name>A0A4Y6PMZ9_PERCE</name>
<proteinExistence type="predicted"/>
<protein>
    <recommendedName>
        <fullName evidence="2">Transglutaminase-like domain-containing protein</fullName>
    </recommendedName>
</protein>
<accession>A0A5B8Y0G2</accession>
<feature type="compositionally biased region" description="Basic and acidic residues" evidence="1">
    <location>
        <begin position="476"/>
        <end position="486"/>
    </location>
</feature>
<dbReference type="InterPro" id="IPR002931">
    <property type="entry name" value="Transglutaminase-like"/>
</dbReference>
<evidence type="ECO:0000256" key="1">
    <source>
        <dbReference type="SAM" id="MobiDB-lite"/>
    </source>
</evidence>
<feature type="domain" description="Transglutaminase-like" evidence="2">
    <location>
        <begin position="391"/>
        <end position="444"/>
    </location>
</feature>
<evidence type="ECO:0000259" key="2">
    <source>
        <dbReference type="SMART" id="SM00460"/>
    </source>
</evidence>
<feature type="region of interest" description="Disordered" evidence="1">
    <location>
        <begin position="453"/>
        <end position="563"/>
    </location>
</feature>
<evidence type="ECO:0000313" key="4">
    <source>
        <dbReference type="Proteomes" id="UP000315995"/>
    </source>
</evidence>
<organism evidence="3 4">
    <name type="scientific">Persicimonas caeni</name>
    <dbReference type="NCBI Taxonomy" id="2292766"/>
    <lineage>
        <taxon>Bacteria</taxon>
        <taxon>Deltaproteobacteria</taxon>
        <taxon>Bradymonadales</taxon>
        <taxon>Bradymonadaceae</taxon>
        <taxon>Persicimonas</taxon>
    </lineage>
</organism>
<dbReference type="Proteomes" id="UP000315995">
    <property type="component" value="Chromosome"/>
</dbReference>
<accession>A0A4Y6PMZ9</accession>
<keyword evidence="4" id="KW-1185">Reference proteome</keyword>
<dbReference type="Pfam" id="PF01841">
    <property type="entry name" value="Transglut_core"/>
    <property type="match status" value="1"/>
</dbReference>
<dbReference type="AlphaFoldDB" id="A0A4Y6PMZ9"/>